<evidence type="ECO:0000313" key="2">
    <source>
        <dbReference type="Proteomes" id="UP001631969"/>
    </source>
</evidence>
<sequence length="365" mass="40792">MKVAIMGAGLSGLACALTLEKHGIIPDIYETGAQVGDRFVYAEIFFGVTARPARDCVTYLANELGIYLNPVYMIRTMSIHGPGETAVMEGSLGHSNIRGRHEKALEKHLQQQLQSPIRFRSQVTYEELLEDYTHVVVATGETTIARRLKNYDLALTVSMKGCTVSGSFDLNRVYTWLNDAYCPKGYGYLIPLSEKEASVVIAYPDYPLNQNVDIHSLWDKFFPRVCSDLQQALTVTDGFEINHYPIGISRDSRIGNTFFVGNNFGSIMPFLGFGQFSSLATGVYAAWDMCGLGDYGKLTRPLRKSYDNSLILRKAMEQIGNDQLDSIVKWLDTPVGHKLFNMKQVDLLRAASYLLRPWVGIKSLV</sequence>
<evidence type="ECO:0000313" key="1">
    <source>
        <dbReference type="EMBL" id="MFM9327492.1"/>
    </source>
</evidence>
<comment type="caution">
    <text evidence="1">The sequence shown here is derived from an EMBL/GenBank/DDBJ whole genome shotgun (WGS) entry which is preliminary data.</text>
</comment>
<name>A0ACC7NZK9_9BACL</name>
<accession>A0ACC7NZK9</accession>
<organism evidence="1 2">
    <name type="scientific">Paenibacillus mesotrionivorans</name>
    <dbReference type="NCBI Taxonomy" id="3160968"/>
    <lineage>
        <taxon>Bacteria</taxon>
        <taxon>Bacillati</taxon>
        <taxon>Bacillota</taxon>
        <taxon>Bacilli</taxon>
        <taxon>Bacillales</taxon>
        <taxon>Paenibacillaceae</taxon>
        <taxon>Paenibacillus</taxon>
    </lineage>
</organism>
<proteinExistence type="predicted"/>
<gene>
    <name evidence="1" type="ORF">ACI1P1_04175</name>
</gene>
<reference evidence="1" key="1">
    <citation type="submission" date="2024-12" db="EMBL/GenBank/DDBJ databases">
        <authorList>
            <person name="Wu N."/>
        </authorList>
    </citation>
    <scope>NUCLEOTIDE SEQUENCE</scope>
    <source>
        <strain evidence="1">P15</strain>
    </source>
</reference>
<dbReference type="Proteomes" id="UP001631969">
    <property type="component" value="Unassembled WGS sequence"/>
</dbReference>
<keyword evidence="2" id="KW-1185">Reference proteome</keyword>
<protein>
    <submittedName>
        <fullName evidence="1">NAD(P)/FAD-dependent oxidoreductase</fullName>
    </submittedName>
</protein>
<dbReference type="EMBL" id="JBJURJ010000002">
    <property type="protein sequence ID" value="MFM9327492.1"/>
    <property type="molecule type" value="Genomic_DNA"/>
</dbReference>